<dbReference type="SUPFAM" id="SSF56112">
    <property type="entry name" value="Protein kinase-like (PK-like)"/>
    <property type="match status" value="1"/>
</dbReference>
<keyword evidence="3" id="KW-0732">Signal</keyword>
<dbReference type="Gene3D" id="3.30.200.20">
    <property type="entry name" value="Phosphorylase Kinase, domain 1"/>
    <property type="match status" value="1"/>
</dbReference>
<dbReference type="InterPro" id="IPR011009">
    <property type="entry name" value="Kinase-like_dom_sf"/>
</dbReference>
<feature type="chain" id="PRO_5046551888" description="Protein kinase domain-containing protein" evidence="3">
    <location>
        <begin position="32"/>
        <end position="501"/>
    </location>
</feature>
<dbReference type="PANTHER" id="PTHR48007">
    <property type="entry name" value="LEUCINE-RICH REPEAT RECEPTOR-LIKE PROTEIN KINASE PXC1"/>
    <property type="match status" value="1"/>
</dbReference>
<feature type="region of interest" description="Disordered" evidence="1">
    <location>
        <begin position="56"/>
        <end position="87"/>
    </location>
</feature>
<proteinExistence type="predicted"/>
<keyword evidence="6" id="KW-1185">Reference proteome</keyword>
<name>A0ABU6RIA0_9FABA</name>
<dbReference type="Pfam" id="PF07714">
    <property type="entry name" value="PK_Tyr_Ser-Thr"/>
    <property type="match status" value="1"/>
</dbReference>
<sequence>MGLFSPFGLQQLVTSFAVVATLLSIVGTAQEGPLNSLTYSGSHRFIHSHIKEQEKINNNNNDSPIASVLQDQGNDSSSSDSKSSSHNNTPTLLVILNVVLLLAIILLLMLYYNTTRKLNKMMKVQAHNNNNKSVALKEVDKDDVESSTVSEKKIEIGEGTKMTVEDRKELMFFNGNNKTRFQMGQLLRASAETLGQGTMGNSYKAMMHDGPTIVVKRLRDLKPFTEKEFATQLRVIAGMQHPNLLPLLAYYHSRDEKLLLFKYAQNGNLFSRLHEGRDGSRAAFRWNSRLCIAKSVARAMEYLHNNTKNPNIVPHGNLKTTNVLIDENDVAMVSDYGLSALIAQPIAVQRMVIYKSPEYAQSRRVTAQSDVWSYGCLLIELLTGKISACSAPHGSNGVDLCGWVHRAVREEWTAEIFDKEIYRQKNAQSGMIRLLEIAMLCTERFPENRPAMSQVVREVEKIQAVAAASEVADEDDLSADRSFTDDSLSMYSTSHSGILAD</sequence>
<gene>
    <name evidence="5" type="ORF">PIB30_052845</name>
</gene>
<evidence type="ECO:0000259" key="4">
    <source>
        <dbReference type="PROSITE" id="PS50011"/>
    </source>
</evidence>
<dbReference type="Proteomes" id="UP001341840">
    <property type="component" value="Unassembled WGS sequence"/>
</dbReference>
<protein>
    <recommendedName>
        <fullName evidence="4">Protein kinase domain-containing protein</fullName>
    </recommendedName>
</protein>
<dbReference type="InterPro" id="IPR000719">
    <property type="entry name" value="Prot_kinase_dom"/>
</dbReference>
<evidence type="ECO:0000256" key="1">
    <source>
        <dbReference type="SAM" id="MobiDB-lite"/>
    </source>
</evidence>
<feature type="domain" description="Protein kinase" evidence="4">
    <location>
        <begin position="188"/>
        <end position="462"/>
    </location>
</feature>
<dbReference type="InterPro" id="IPR001245">
    <property type="entry name" value="Ser-Thr/Tyr_kinase_cat_dom"/>
</dbReference>
<dbReference type="PROSITE" id="PS50011">
    <property type="entry name" value="PROTEIN_KINASE_DOM"/>
    <property type="match status" value="1"/>
</dbReference>
<comment type="caution">
    <text evidence="5">The sequence shown here is derived from an EMBL/GenBank/DDBJ whole genome shotgun (WGS) entry which is preliminary data.</text>
</comment>
<feature type="signal peptide" evidence="3">
    <location>
        <begin position="1"/>
        <end position="31"/>
    </location>
</feature>
<feature type="compositionally biased region" description="Low complexity" evidence="1">
    <location>
        <begin position="75"/>
        <end position="85"/>
    </location>
</feature>
<evidence type="ECO:0000256" key="3">
    <source>
        <dbReference type="SAM" id="SignalP"/>
    </source>
</evidence>
<evidence type="ECO:0000256" key="2">
    <source>
        <dbReference type="SAM" id="Phobius"/>
    </source>
</evidence>
<feature type="transmembrane region" description="Helical" evidence="2">
    <location>
        <begin position="92"/>
        <end position="112"/>
    </location>
</feature>
<organism evidence="5 6">
    <name type="scientific">Stylosanthes scabra</name>
    <dbReference type="NCBI Taxonomy" id="79078"/>
    <lineage>
        <taxon>Eukaryota</taxon>
        <taxon>Viridiplantae</taxon>
        <taxon>Streptophyta</taxon>
        <taxon>Embryophyta</taxon>
        <taxon>Tracheophyta</taxon>
        <taxon>Spermatophyta</taxon>
        <taxon>Magnoliopsida</taxon>
        <taxon>eudicotyledons</taxon>
        <taxon>Gunneridae</taxon>
        <taxon>Pentapetalae</taxon>
        <taxon>rosids</taxon>
        <taxon>fabids</taxon>
        <taxon>Fabales</taxon>
        <taxon>Fabaceae</taxon>
        <taxon>Papilionoideae</taxon>
        <taxon>50 kb inversion clade</taxon>
        <taxon>dalbergioids sensu lato</taxon>
        <taxon>Dalbergieae</taxon>
        <taxon>Pterocarpus clade</taxon>
        <taxon>Stylosanthes</taxon>
    </lineage>
</organism>
<evidence type="ECO:0000313" key="5">
    <source>
        <dbReference type="EMBL" id="MED6123801.1"/>
    </source>
</evidence>
<accession>A0ABU6RIA0</accession>
<evidence type="ECO:0000313" key="6">
    <source>
        <dbReference type="Proteomes" id="UP001341840"/>
    </source>
</evidence>
<keyword evidence="2" id="KW-0812">Transmembrane</keyword>
<dbReference type="Gene3D" id="1.10.510.10">
    <property type="entry name" value="Transferase(Phosphotransferase) domain 1"/>
    <property type="match status" value="1"/>
</dbReference>
<reference evidence="5 6" key="1">
    <citation type="journal article" date="2023" name="Plants (Basel)">
        <title>Bridging the Gap: Combining Genomics and Transcriptomics Approaches to Understand Stylosanthes scabra, an Orphan Legume from the Brazilian Caatinga.</title>
        <authorList>
            <person name="Ferreira-Neto J.R.C."/>
            <person name="da Silva M.D."/>
            <person name="Binneck E."/>
            <person name="de Melo N.F."/>
            <person name="da Silva R.H."/>
            <person name="de Melo A.L.T.M."/>
            <person name="Pandolfi V."/>
            <person name="Bustamante F.O."/>
            <person name="Brasileiro-Vidal A.C."/>
            <person name="Benko-Iseppon A.M."/>
        </authorList>
    </citation>
    <scope>NUCLEOTIDE SEQUENCE [LARGE SCALE GENOMIC DNA]</scope>
    <source>
        <tissue evidence="5">Leaves</tissue>
    </source>
</reference>
<dbReference type="PANTHER" id="PTHR48007:SF43">
    <property type="entry name" value="POLLEN RECEPTOR-LIKE KINASE 4"/>
    <property type="match status" value="1"/>
</dbReference>
<keyword evidence="2" id="KW-0472">Membrane</keyword>
<dbReference type="EMBL" id="JASCZI010030595">
    <property type="protein sequence ID" value="MED6123801.1"/>
    <property type="molecule type" value="Genomic_DNA"/>
</dbReference>
<dbReference type="InterPro" id="IPR046959">
    <property type="entry name" value="PRK1-6/SRF4-like"/>
</dbReference>
<keyword evidence="2" id="KW-1133">Transmembrane helix</keyword>